<dbReference type="PANTHER" id="PTHR30001:SF0">
    <property type="entry name" value="RIBONUCLEASE G"/>
    <property type="match status" value="1"/>
</dbReference>
<evidence type="ECO:0000256" key="4">
    <source>
        <dbReference type="ARBA" id="ARBA00022842"/>
    </source>
</evidence>
<organism evidence="7 8">
    <name type="scientific">Fibrisoma montanum</name>
    <dbReference type="NCBI Taxonomy" id="2305895"/>
    <lineage>
        <taxon>Bacteria</taxon>
        <taxon>Pseudomonadati</taxon>
        <taxon>Bacteroidota</taxon>
        <taxon>Cytophagia</taxon>
        <taxon>Cytophagales</taxon>
        <taxon>Spirosomataceae</taxon>
        <taxon>Fibrisoma</taxon>
    </lineage>
</organism>
<evidence type="ECO:0000256" key="3">
    <source>
        <dbReference type="ARBA" id="ARBA00022801"/>
    </source>
</evidence>
<dbReference type="Gene3D" id="2.40.50.140">
    <property type="entry name" value="Nucleic acid-binding proteins"/>
    <property type="match status" value="1"/>
</dbReference>
<protein>
    <submittedName>
        <fullName evidence="7">Rne/Rng family ribonuclease</fullName>
    </submittedName>
</protein>
<dbReference type="CDD" id="cd04453">
    <property type="entry name" value="S1_RNase_E"/>
    <property type="match status" value="1"/>
</dbReference>
<dbReference type="SMART" id="SM00316">
    <property type="entry name" value="S1"/>
    <property type="match status" value="1"/>
</dbReference>
<keyword evidence="8" id="KW-1185">Reference proteome</keyword>
<dbReference type="InterPro" id="IPR003029">
    <property type="entry name" value="S1_domain"/>
</dbReference>
<evidence type="ECO:0000256" key="5">
    <source>
        <dbReference type="ARBA" id="ARBA00022884"/>
    </source>
</evidence>
<evidence type="ECO:0000313" key="8">
    <source>
        <dbReference type="Proteomes" id="UP000283523"/>
    </source>
</evidence>
<dbReference type="SUPFAM" id="SSF50249">
    <property type="entry name" value="Nucleic acid-binding proteins"/>
    <property type="match status" value="1"/>
</dbReference>
<keyword evidence="4" id="KW-0460">Magnesium</keyword>
<evidence type="ECO:0000256" key="2">
    <source>
        <dbReference type="ARBA" id="ARBA00022723"/>
    </source>
</evidence>
<dbReference type="OrthoDB" id="9804278at2"/>
<keyword evidence="3" id="KW-0378">Hydrolase</keyword>
<dbReference type="EMBL" id="QXED01000001">
    <property type="protein sequence ID" value="RIV27831.1"/>
    <property type="molecule type" value="Genomic_DNA"/>
</dbReference>
<evidence type="ECO:0000313" key="7">
    <source>
        <dbReference type="EMBL" id="RIV27831.1"/>
    </source>
</evidence>
<reference evidence="7 8" key="1">
    <citation type="submission" date="2018-08" db="EMBL/GenBank/DDBJ databases">
        <title>Fibrisoma montanum sp. nov., isolated from Danxia mountain soil.</title>
        <authorList>
            <person name="Huang Y."/>
        </authorList>
    </citation>
    <scope>NUCLEOTIDE SEQUENCE [LARGE SCALE GENOMIC DNA]</scope>
    <source>
        <strain evidence="7 8">HYT19</strain>
    </source>
</reference>
<dbReference type="Pfam" id="PF10150">
    <property type="entry name" value="RNase_E_G"/>
    <property type="match status" value="1"/>
</dbReference>
<dbReference type="PANTHER" id="PTHR30001">
    <property type="entry name" value="RIBONUCLEASE"/>
    <property type="match status" value="1"/>
</dbReference>
<dbReference type="InterPro" id="IPR012340">
    <property type="entry name" value="NA-bd_OB-fold"/>
</dbReference>
<keyword evidence="5" id="KW-0694">RNA-binding</keyword>
<evidence type="ECO:0000259" key="6">
    <source>
        <dbReference type="SMART" id="SM00316"/>
    </source>
</evidence>
<gene>
    <name evidence="7" type="ORF">DYU11_01380</name>
</gene>
<dbReference type="GO" id="GO:0003723">
    <property type="term" value="F:RNA binding"/>
    <property type="evidence" value="ECO:0007669"/>
    <property type="project" value="UniProtKB-KW"/>
</dbReference>
<dbReference type="Proteomes" id="UP000283523">
    <property type="component" value="Unassembled WGS sequence"/>
</dbReference>
<dbReference type="GO" id="GO:0046872">
    <property type="term" value="F:metal ion binding"/>
    <property type="evidence" value="ECO:0007669"/>
    <property type="project" value="UniProtKB-KW"/>
</dbReference>
<sequence>MQNKRLLEYHEEELDSSFTVGDLYLGTVKKLSSGLNAAFVDVGHEKDGFLHYQDLGPNVNSLNKFIKDVIAKRVTTGRLNGMKLEPEIEKIGKIDKVLTKNAPILVQVVKEPISTKGPRLSCDISIAGRYLVLVPFSDGVNLSKKITDRAERSRLIRLMSSIKPQNFGIIVRTVAQGKDVEELDRDLQNSLDKWEQAVKALTEAKPRDRVLGEMNRASSILRDMLNESFDSITVDTRESFDEIRNFIHTIAPEKEKIVKLYSGKAKVFEALGLEKQLKSLFGRSVSLPGGGYLIIEHTEALHVIDVNSGNKSNSEEDQEATAISVNREAAKEIARQLRLRDMGGIIVVDFIDMKRQENKKLLQDIMRDEMKSDRSKFTILPLTKFGLMQITRQRVRPEMNIVTREVCPTCGGTGTIQASVLVTDVIENNLDYILTKQNERGVSIAVHPFLHAYFTKGFYSRQIQWYVKYRNWVKLVKDSSLGIVNFKFYNKSGDEIEVGSGA</sequence>
<comment type="cofactor">
    <cofactor evidence="1">
        <name>Mg(2+)</name>
        <dbReference type="ChEBI" id="CHEBI:18420"/>
    </cofactor>
</comment>
<evidence type="ECO:0000256" key="1">
    <source>
        <dbReference type="ARBA" id="ARBA00001946"/>
    </source>
</evidence>
<dbReference type="GO" id="GO:0016787">
    <property type="term" value="F:hydrolase activity"/>
    <property type="evidence" value="ECO:0007669"/>
    <property type="project" value="UniProtKB-KW"/>
</dbReference>
<dbReference type="GO" id="GO:0004540">
    <property type="term" value="F:RNA nuclease activity"/>
    <property type="evidence" value="ECO:0007669"/>
    <property type="project" value="InterPro"/>
</dbReference>
<accession>A0A418MKH3</accession>
<dbReference type="InterPro" id="IPR004659">
    <property type="entry name" value="RNase_E/G"/>
</dbReference>
<dbReference type="GO" id="GO:0006364">
    <property type="term" value="P:rRNA processing"/>
    <property type="evidence" value="ECO:0007669"/>
    <property type="project" value="TreeGrafter"/>
</dbReference>
<name>A0A418MKH3_9BACT</name>
<dbReference type="AlphaFoldDB" id="A0A418MKH3"/>
<keyword evidence="2" id="KW-0479">Metal-binding</keyword>
<dbReference type="NCBIfam" id="TIGR00757">
    <property type="entry name" value="RNaseEG"/>
    <property type="match status" value="1"/>
</dbReference>
<dbReference type="InterPro" id="IPR019307">
    <property type="entry name" value="RNA-bd_AU-1/RNase_E/G"/>
</dbReference>
<proteinExistence type="predicted"/>
<comment type="caution">
    <text evidence="7">The sequence shown here is derived from an EMBL/GenBank/DDBJ whole genome shotgun (WGS) entry which is preliminary data.</text>
</comment>
<dbReference type="GO" id="GO:0005737">
    <property type="term" value="C:cytoplasm"/>
    <property type="evidence" value="ECO:0007669"/>
    <property type="project" value="TreeGrafter"/>
</dbReference>
<feature type="domain" description="S1 motif" evidence="6">
    <location>
        <begin position="19"/>
        <end position="123"/>
    </location>
</feature>